<gene>
    <name evidence="7" type="primary">lpxA</name>
    <name evidence="7" type="ORF">F3059_12440</name>
</gene>
<dbReference type="EMBL" id="WACR01000012">
    <property type="protein sequence ID" value="KAB1062167.1"/>
    <property type="molecule type" value="Genomic_DNA"/>
</dbReference>
<dbReference type="PANTHER" id="PTHR43480">
    <property type="entry name" value="ACYL-[ACYL-CARRIER-PROTEIN]--UDP-N-ACETYLGLUCOSAMINE O-ACYLTRANSFERASE"/>
    <property type="match status" value="1"/>
</dbReference>
<evidence type="ECO:0000256" key="4">
    <source>
        <dbReference type="ARBA" id="ARBA00023098"/>
    </source>
</evidence>
<name>A0A6N6M4L9_9FLAO</name>
<evidence type="ECO:0000256" key="3">
    <source>
        <dbReference type="ARBA" id="ARBA00022679"/>
    </source>
</evidence>
<dbReference type="EC" id="2.3.1.129" evidence="7"/>
<dbReference type="PANTHER" id="PTHR43480:SF1">
    <property type="entry name" value="ACYL-[ACYL-CARRIER-PROTEIN]--UDP-N-ACETYLGLUCOSAMINE O-ACYLTRANSFERASE, MITOCHONDRIAL-RELATED"/>
    <property type="match status" value="1"/>
</dbReference>
<dbReference type="Gene3D" id="1.20.1180.10">
    <property type="entry name" value="Udp N-acetylglucosamine O-acyltransferase, C-terminal domain"/>
    <property type="match status" value="1"/>
</dbReference>
<keyword evidence="2" id="KW-0441">Lipid A biosynthesis</keyword>
<keyword evidence="8" id="KW-1185">Reference proteome</keyword>
<evidence type="ECO:0000256" key="5">
    <source>
        <dbReference type="ARBA" id="ARBA00023315"/>
    </source>
</evidence>
<evidence type="ECO:0000313" key="8">
    <source>
        <dbReference type="Proteomes" id="UP000435357"/>
    </source>
</evidence>
<dbReference type="Proteomes" id="UP000435357">
    <property type="component" value="Unassembled WGS sequence"/>
</dbReference>
<protein>
    <submittedName>
        <fullName evidence="7">Acyl-ACP--UDP-N-acetylglucosamine O-acyltransferase</fullName>
        <ecNumber evidence="7">2.3.1.129</ecNumber>
    </submittedName>
</protein>
<dbReference type="InterPro" id="IPR011004">
    <property type="entry name" value="Trimer_LpxA-like_sf"/>
</dbReference>
<dbReference type="InterPro" id="IPR001451">
    <property type="entry name" value="Hexapep"/>
</dbReference>
<feature type="domain" description="UDP N-acetylglucosamine O-acyltransferase C-terminal" evidence="6">
    <location>
        <begin position="170"/>
        <end position="250"/>
    </location>
</feature>
<keyword evidence="4" id="KW-0443">Lipid metabolism</keyword>
<evidence type="ECO:0000259" key="6">
    <source>
        <dbReference type="Pfam" id="PF13720"/>
    </source>
</evidence>
<sequence>MANIHPNAKVADSAIIEAFATVEEDVEIGEGTWIGPNAVIMNGARIGKNCKVFPGAVVSAEPQDLKYQGEDSIVTIGDNTIIRECVTVNKGTSDRMETKIGNNCLLMAYVHVAHDTFIGDNVIVAVGVALAGHMDIEDHVIIEGQAGAQQFVKIGAHSFIAAYSQVRKNVPPFIKCAREPLSYTGVNTIGLRRRGWDDNAIKEIENIYRTLYVHNKNILNALNQIEEEYPDSPHKRQIVDFIKNSENGIVKRP</sequence>
<dbReference type="SUPFAM" id="SSF51161">
    <property type="entry name" value="Trimeric LpxA-like enzymes"/>
    <property type="match status" value="1"/>
</dbReference>
<evidence type="ECO:0000256" key="2">
    <source>
        <dbReference type="ARBA" id="ARBA00022556"/>
    </source>
</evidence>
<keyword evidence="1" id="KW-0444">Lipid biosynthesis</keyword>
<reference evidence="7 8" key="1">
    <citation type="submission" date="2019-09" db="EMBL/GenBank/DDBJ databases">
        <title>Genomes of Cryomorphaceae.</title>
        <authorList>
            <person name="Bowman J.P."/>
        </authorList>
    </citation>
    <scope>NUCLEOTIDE SEQUENCE [LARGE SCALE GENOMIC DNA]</scope>
    <source>
        <strain evidence="7 8">KCTC 52047</strain>
    </source>
</reference>
<dbReference type="InterPro" id="IPR010137">
    <property type="entry name" value="Lipid_A_LpxA"/>
</dbReference>
<keyword evidence="3 7" id="KW-0808">Transferase</keyword>
<dbReference type="OrthoDB" id="9807278at2"/>
<dbReference type="NCBIfam" id="NF003657">
    <property type="entry name" value="PRK05289.1"/>
    <property type="match status" value="1"/>
</dbReference>
<organism evidence="7 8">
    <name type="scientific">Salibacter halophilus</name>
    <dbReference type="NCBI Taxonomy" id="1803916"/>
    <lineage>
        <taxon>Bacteria</taxon>
        <taxon>Pseudomonadati</taxon>
        <taxon>Bacteroidota</taxon>
        <taxon>Flavobacteriia</taxon>
        <taxon>Flavobacteriales</taxon>
        <taxon>Salibacteraceae</taxon>
        <taxon>Salibacter</taxon>
    </lineage>
</organism>
<dbReference type="GO" id="GO:0009245">
    <property type="term" value="P:lipid A biosynthetic process"/>
    <property type="evidence" value="ECO:0007669"/>
    <property type="project" value="UniProtKB-KW"/>
</dbReference>
<dbReference type="PIRSF" id="PIRSF000456">
    <property type="entry name" value="UDP-GlcNAc_acltr"/>
    <property type="match status" value="1"/>
</dbReference>
<accession>A0A6N6M4L9</accession>
<dbReference type="NCBIfam" id="TIGR01852">
    <property type="entry name" value="lipid_A_lpxA"/>
    <property type="match status" value="1"/>
</dbReference>
<comment type="caution">
    <text evidence="7">The sequence shown here is derived from an EMBL/GenBank/DDBJ whole genome shotgun (WGS) entry which is preliminary data.</text>
</comment>
<dbReference type="Pfam" id="PF00132">
    <property type="entry name" value="Hexapep"/>
    <property type="match status" value="2"/>
</dbReference>
<dbReference type="CDD" id="cd03351">
    <property type="entry name" value="LbH_UDP-GlcNAc_AT"/>
    <property type="match status" value="1"/>
</dbReference>
<dbReference type="InterPro" id="IPR029098">
    <property type="entry name" value="Acetyltransf_C"/>
</dbReference>
<dbReference type="Pfam" id="PF13720">
    <property type="entry name" value="Acetyltransf_11"/>
    <property type="match status" value="1"/>
</dbReference>
<keyword evidence="5 7" id="KW-0012">Acyltransferase</keyword>
<proteinExistence type="predicted"/>
<dbReference type="Gene3D" id="2.160.10.10">
    <property type="entry name" value="Hexapeptide repeat proteins"/>
    <property type="match status" value="1"/>
</dbReference>
<evidence type="ECO:0000313" key="7">
    <source>
        <dbReference type="EMBL" id="KAB1062167.1"/>
    </source>
</evidence>
<evidence type="ECO:0000256" key="1">
    <source>
        <dbReference type="ARBA" id="ARBA00022516"/>
    </source>
</evidence>
<dbReference type="GO" id="GO:0016020">
    <property type="term" value="C:membrane"/>
    <property type="evidence" value="ECO:0007669"/>
    <property type="project" value="GOC"/>
</dbReference>
<dbReference type="AlphaFoldDB" id="A0A6N6M4L9"/>
<dbReference type="InterPro" id="IPR037157">
    <property type="entry name" value="Acetyltransf_C_sf"/>
</dbReference>
<dbReference type="GO" id="GO:0008780">
    <property type="term" value="F:acyl-[acyl-carrier-protein]-UDP-N-acetylglucosamine O-acyltransferase activity"/>
    <property type="evidence" value="ECO:0007669"/>
    <property type="project" value="UniProtKB-EC"/>
</dbReference>